<dbReference type="PANTHER" id="PTHR31973">
    <property type="entry name" value="POLYPROTEIN, PUTATIVE-RELATED"/>
    <property type="match status" value="1"/>
</dbReference>
<feature type="non-terminal residue" evidence="2">
    <location>
        <position position="1"/>
    </location>
</feature>
<evidence type="ECO:0000313" key="2">
    <source>
        <dbReference type="EMBL" id="GJT90758.1"/>
    </source>
</evidence>
<gene>
    <name evidence="2" type="ORF">Tco_1079603</name>
</gene>
<protein>
    <recommendedName>
        <fullName evidence="4">Transposase</fullName>
    </recommendedName>
</protein>
<name>A0ABQ5HUC2_9ASTR</name>
<organism evidence="2 3">
    <name type="scientific">Tanacetum coccineum</name>
    <dbReference type="NCBI Taxonomy" id="301880"/>
    <lineage>
        <taxon>Eukaryota</taxon>
        <taxon>Viridiplantae</taxon>
        <taxon>Streptophyta</taxon>
        <taxon>Embryophyta</taxon>
        <taxon>Tracheophyta</taxon>
        <taxon>Spermatophyta</taxon>
        <taxon>Magnoliopsida</taxon>
        <taxon>eudicotyledons</taxon>
        <taxon>Gunneridae</taxon>
        <taxon>Pentapetalae</taxon>
        <taxon>asterids</taxon>
        <taxon>campanulids</taxon>
        <taxon>Asterales</taxon>
        <taxon>Asteraceae</taxon>
        <taxon>Asteroideae</taxon>
        <taxon>Anthemideae</taxon>
        <taxon>Anthemidinae</taxon>
        <taxon>Tanacetum</taxon>
    </lineage>
</organism>
<sequence>HKLTKEKLINGGKPNSKKQVDDNKCPWVVLVSKIKSSGTWQLEADHQVPTRVFKRIYVCLGPLKAKFKARMREFLGIVGAFMKGPYPRQPLTAVSVDPNNGIYPLAYGLVETENIES</sequence>
<evidence type="ECO:0008006" key="4">
    <source>
        <dbReference type="Google" id="ProtNLM"/>
    </source>
</evidence>
<reference evidence="2" key="1">
    <citation type="journal article" date="2022" name="Int. J. Mol. Sci.">
        <title>Draft Genome of Tanacetum Coccineum: Genomic Comparison of Closely Related Tanacetum-Family Plants.</title>
        <authorList>
            <person name="Yamashiro T."/>
            <person name="Shiraishi A."/>
            <person name="Nakayama K."/>
            <person name="Satake H."/>
        </authorList>
    </citation>
    <scope>NUCLEOTIDE SEQUENCE</scope>
</reference>
<dbReference type="PANTHER" id="PTHR31973:SF190">
    <property type="entry name" value="MULE TRANSPOSASE DOMAIN-CONTAINING PROTEIN"/>
    <property type="match status" value="1"/>
</dbReference>
<comment type="caution">
    <text evidence="2">The sequence shown here is derived from an EMBL/GenBank/DDBJ whole genome shotgun (WGS) entry which is preliminary data.</text>
</comment>
<reference evidence="2" key="2">
    <citation type="submission" date="2022-01" db="EMBL/GenBank/DDBJ databases">
        <authorList>
            <person name="Yamashiro T."/>
            <person name="Shiraishi A."/>
            <person name="Satake H."/>
            <person name="Nakayama K."/>
        </authorList>
    </citation>
    <scope>NUCLEOTIDE SEQUENCE</scope>
</reference>
<proteinExistence type="predicted"/>
<feature type="region of interest" description="Disordered" evidence="1">
    <location>
        <begin position="1"/>
        <end position="20"/>
    </location>
</feature>
<dbReference type="Proteomes" id="UP001151760">
    <property type="component" value="Unassembled WGS sequence"/>
</dbReference>
<evidence type="ECO:0000256" key="1">
    <source>
        <dbReference type="SAM" id="MobiDB-lite"/>
    </source>
</evidence>
<accession>A0ABQ5HUC2</accession>
<keyword evidence="3" id="KW-1185">Reference proteome</keyword>
<dbReference type="EMBL" id="BQNB010019953">
    <property type="protein sequence ID" value="GJT90758.1"/>
    <property type="molecule type" value="Genomic_DNA"/>
</dbReference>
<evidence type="ECO:0000313" key="3">
    <source>
        <dbReference type="Proteomes" id="UP001151760"/>
    </source>
</evidence>